<sequence length="149" mass="16028">MADRITTGARGRSAASLRHPAFGAERRVRPESAPGSEARRHAAGAPGIGAAVPNDGNLRPRLLAVRQCFNALTSARSRRFLPALMLGFCDSSPNGCRLRQQQATAFGVLSPLIRSIICRSITEICQYVDTNSDQASDRLEIQPDRAISA</sequence>
<comment type="caution">
    <text evidence="2">The sequence shown here is derived from an EMBL/GenBank/DDBJ whole genome shotgun (WGS) entry which is preliminary data.</text>
</comment>
<dbReference type="RefSeq" id="WP_133289094.1">
    <property type="nucleotide sequence ID" value="NZ_SMSJ01000014.1"/>
</dbReference>
<name>A0A4R5QFV0_9PROT</name>
<gene>
    <name evidence="2" type="ORF">E2C06_13355</name>
</gene>
<dbReference type="AlphaFoldDB" id="A0A4R5QFV0"/>
<evidence type="ECO:0000313" key="3">
    <source>
        <dbReference type="Proteomes" id="UP000295096"/>
    </source>
</evidence>
<organism evidence="2 3">
    <name type="scientific">Dankookia rubra</name>
    <dbReference type="NCBI Taxonomy" id="1442381"/>
    <lineage>
        <taxon>Bacteria</taxon>
        <taxon>Pseudomonadati</taxon>
        <taxon>Pseudomonadota</taxon>
        <taxon>Alphaproteobacteria</taxon>
        <taxon>Acetobacterales</taxon>
        <taxon>Roseomonadaceae</taxon>
        <taxon>Dankookia</taxon>
    </lineage>
</organism>
<feature type="region of interest" description="Disordered" evidence="1">
    <location>
        <begin position="1"/>
        <end position="56"/>
    </location>
</feature>
<dbReference type="Proteomes" id="UP000295096">
    <property type="component" value="Unassembled WGS sequence"/>
</dbReference>
<accession>A0A4R5QFV0</accession>
<dbReference type="EMBL" id="SMSJ01000014">
    <property type="protein sequence ID" value="TDH62154.1"/>
    <property type="molecule type" value="Genomic_DNA"/>
</dbReference>
<evidence type="ECO:0000256" key="1">
    <source>
        <dbReference type="SAM" id="MobiDB-lite"/>
    </source>
</evidence>
<proteinExistence type="predicted"/>
<keyword evidence="3" id="KW-1185">Reference proteome</keyword>
<evidence type="ECO:0000313" key="2">
    <source>
        <dbReference type="EMBL" id="TDH62154.1"/>
    </source>
</evidence>
<reference evidence="2 3" key="1">
    <citation type="journal article" date="2016" name="J. Microbiol.">
        <title>Dankookia rubra gen. nov., sp. nov., an alphaproteobacterium isolated from sediment of a shallow stream.</title>
        <authorList>
            <person name="Kim W.H."/>
            <person name="Kim D.H."/>
            <person name="Kang K."/>
            <person name="Ahn T.Y."/>
        </authorList>
    </citation>
    <scope>NUCLEOTIDE SEQUENCE [LARGE SCALE GENOMIC DNA]</scope>
    <source>
        <strain evidence="2 3">JCM30602</strain>
    </source>
</reference>
<protein>
    <submittedName>
        <fullName evidence="2">Uncharacterized protein</fullName>
    </submittedName>
</protein>